<dbReference type="EMBL" id="WTQQ01000006">
    <property type="protein sequence ID" value="MWR86976.1"/>
    <property type="molecule type" value="Genomic_DNA"/>
</dbReference>
<evidence type="ECO:0000313" key="4">
    <source>
        <dbReference type="Proteomes" id="UP000462410"/>
    </source>
</evidence>
<dbReference type="EMBL" id="WTRC01000002">
    <property type="protein sequence ID" value="MWT19413.1"/>
    <property type="molecule type" value="Genomic_DNA"/>
</dbReference>
<name>A0A6N8N8P6_ECOLX</name>
<sequence length="66" mass="7902">MSKYEKLDQNILSMLSERPTPVFDIWLKWRSIGMYIETIDRRMQYLRKKGLVANVRGKGWVKINLS</sequence>
<dbReference type="Proteomes" id="UP000436482">
    <property type="component" value="Unassembled WGS sequence"/>
</dbReference>
<dbReference type="Proteomes" id="UP000462410">
    <property type="component" value="Unassembled WGS sequence"/>
</dbReference>
<protein>
    <submittedName>
        <fullName evidence="1">Uncharacterized protein</fullName>
    </submittedName>
</protein>
<reference evidence="3 4" key="1">
    <citation type="submission" date="2019-12" db="EMBL/GenBank/DDBJ databases">
        <title>Enteriobacteria Tanzani isolates_8377-8380.</title>
        <authorList>
            <person name="Subbiah M."/>
            <person name="Call D."/>
        </authorList>
    </citation>
    <scope>NUCLEOTIDE SEQUENCE [LARGE SCALE GENOMIC DNA]</scope>
    <source>
        <strain evidence="2 4">8378wH8</strain>
        <strain evidence="1 3">8379wE6</strain>
    </source>
</reference>
<gene>
    <name evidence="2" type="ORF">GP965_00385</name>
    <name evidence="1" type="ORF">GP979_01280</name>
</gene>
<evidence type="ECO:0000313" key="2">
    <source>
        <dbReference type="EMBL" id="MWT19413.1"/>
    </source>
</evidence>
<accession>A0A6N8N8P6</accession>
<comment type="caution">
    <text evidence="1">The sequence shown here is derived from an EMBL/GenBank/DDBJ whole genome shotgun (WGS) entry which is preliminary data.</text>
</comment>
<proteinExistence type="predicted"/>
<evidence type="ECO:0000313" key="1">
    <source>
        <dbReference type="EMBL" id="MWR86976.1"/>
    </source>
</evidence>
<dbReference type="AlphaFoldDB" id="A0A6N8N8P6"/>
<organism evidence="1 3">
    <name type="scientific">Escherichia coli</name>
    <dbReference type="NCBI Taxonomy" id="562"/>
    <lineage>
        <taxon>Bacteria</taxon>
        <taxon>Pseudomonadati</taxon>
        <taxon>Pseudomonadota</taxon>
        <taxon>Gammaproteobacteria</taxon>
        <taxon>Enterobacterales</taxon>
        <taxon>Enterobacteriaceae</taxon>
        <taxon>Escherichia</taxon>
    </lineage>
</organism>
<evidence type="ECO:0000313" key="3">
    <source>
        <dbReference type="Proteomes" id="UP000436482"/>
    </source>
</evidence>
<dbReference type="RefSeq" id="WP_202132335.1">
    <property type="nucleotide sequence ID" value="NZ_JAGTIR010000008.1"/>
</dbReference>